<gene>
    <name evidence="2" type="ORF">RXV94_09225</name>
</gene>
<comment type="caution">
    <text evidence="2">The sequence shown here is derived from an EMBL/GenBank/DDBJ whole genome shotgun (WGS) entry which is preliminary data.</text>
</comment>
<reference evidence="2 3" key="1">
    <citation type="submission" date="2023-10" db="EMBL/GenBank/DDBJ databases">
        <title>Marimonas sp. nov. isolated from tidal mud flat.</title>
        <authorList>
            <person name="Jaincy N.J."/>
            <person name="Srinivasan S."/>
            <person name="Lee S.-S."/>
        </authorList>
    </citation>
    <scope>NUCLEOTIDE SEQUENCE [LARGE SCALE GENOMIC DNA]</scope>
    <source>
        <strain evidence="2 3">MJ-SS3</strain>
    </source>
</reference>
<proteinExistence type="predicted"/>
<evidence type="ECO:0000256" key="1">
    <source>
        <dbReference type="SAM" id="SignalP"/>
    </source>
</evidence>
<evidence type="ECO:0000313" key="3">
    <source>
        <dbReference type="Proteomes" id="UP001268651"/>
    </source>
</evidence>
<evidence type="ECO:0000313" key="2">
    <source>
        <dbReference type="EMBL" id="MDU8886340.1"/>
    </source>
</evidence>
<dbReference type="EMBL" id="JAWHTF010000004">
    <property type="protein sequence ID" value="MDU8886340.1"/>
    <property type="molecule type" value="Genomic_DNA"/>
</dbReference>
<protein>
    <submittedName>
        <fullName evidence="2">DUF3108 domain-containing protein</fullName>
    </submittedName>
</protein>
<name>A0ABU3U7H1_9FLAO</name>
<keyword evidence="3" id="KW-1185">Reference proteome</keyword>
<sequence length="259" mass="29432">MNRITIALIFFLSCFVNAQNNAIGTNEKLVFTASYNMSGILNNLAEVRMETSEVKTSKTTLLRLKCTASTYSKWDHFFKIRDLYESYVSPISLKPYLYKRDINEGSYYKAMKYTYDHKTNTIKTLQQKKKKDGSLWGENKTITVQSKTKDIVSTLYFIRTLDYNNMSVGKSNELIIVFDREEVKAHITYLGKETISTVLGKLPCYKLSISTNKVDVLKGTNSNIIWLTADANKIPVFATFKIAVGNGELKLKSASGLRN</sequence>
<feature type="chain" id="PRO_5045214764" evidence="1">
    <location>
        <begin position="19"/>
        <end position="259"/>
    </location>
</feature>
<dbReference type="RefSeq" id="WP_316662341.1">
    <property type="nucleotide sequence ID" value="NZ_JAWHTF010000004.1"/>
</dbReference>
<dbReference type="InterPro" id="IPR021457">
    <property type="entry name" value="DUF3108"/>
</dbReference>
<feature type="signal peptide" evidence="1">
    <location>
        <begin position="1"/>
        <end position="18"/>
    </location>
</feature>
<accession>A0ABU3U7H1</accession>
<keyword evidence="1" id="KW-0732">Signal</keyword>
<organism evidence="2 3">
    <name type="scientific">Gilvirhabdus luticola</name>
    <dbReference type="NCBI Taxonomy" id="3079858"/>
    <lineage>
        <taxon>Bacteria</taxon>
        <taxon>Pseudomonadati</taxon>
        <taxon>Bacteroidota</taxon>
        <taxon>Flavobacteriia</taxon>
        <taxon>Flavobacteriales</taxon>
        <taxon>Flavobacteriaceae</taxon>
        <taxon>Gilvirhabdus</taxon>
    </lineage>
</organism>
<dbReference type="Pfam" id="PF11306">
    <property type="entry name" value="DUF3108"/>
    <property type="match status" value="1"/>
</dbReference>
<dbReference type="Proteomes" id="UP001268651">
    <property type="component" value="Unassembled WGS sequence"/>
</dbReference>